<name>A0A1W6ZWK6_9HYPH</name>
<dbReference type="AlphaFoldDB" id="A0A1W6ZWK6"/>
<dbReference type="Proteomes" id="UP000194137">
    <property type="component" value="Chromosome"/>
</dbReference>
<evidence type="ECO:0000256" key="1">
    <source>
        <dbReference type="ARBA" id="ARBA00004418"/>
    </source>
</evidence>
<evidence type="ECO:0000256" key="3">
    <source>
        <dbReference type="ARBA" id="ARBA00022729"/>
    </source>
</evidence>
<evidence type="ECO:0000313" key="6">
    <source>
        <dbReference type="EMBL" id="ARQ01145.1"/>
    </source>
</evidence>
<comment type="subcellular location">
    <subcellularLocation>
        <location evidence="1 5">Periplasm</location>
    </subcellularLocation>
</comment>
<dbReference type="GO" id="GO:0042597">
    <property type="term" value="C:periplasmic space"/>
    <property type="evidence" value="ECO:0007669"/>
    <property type="project" value="UniProtKB-SubCell"/>
</dbReference>
<dbReference type="PRINTS" id="PR00909">
    <property type="entry name" value="SPERMDNBNDNG"/>
</dbReference>
<dbReference type="PANTHER" id="PTHR30222:SF12">
    <property type="entry name" value="NORSPERMIDINE SENSOR"/>
    <property type="match status" value="1"/>
</dbReference>
<evidence type="ECO:0000256" key="2">
    <source>
        <dbReference type="ARBA" id="ARBA00022448"/>
    </source>
</evidence>
<dbReference type="GO" id="GO:0015846">
    <property type="term" value="P:polyamine transport"/>
    <property type="evidence" value="ECO:0007669"/>
    <property type="project" value="InterPro"/>
</dbReference>
<comment type="function">
    <text evidence="5">Required for the activity of the bacterial periplasmic transport system of putrescine.</text>
</comment>
<dbReference type="InterPro" id="IPR001188">
    <property type="entry name" value="Sperm_putr-bd"/>
</dbReference>
<reference evidence="6 7" key="1">
    <citation type="submission" date="2017-05" db="EMBL/GenBank/DDBJ databases">
        <title>Full genome sequence of Pseudorhodoplanes sinuspersici.</title>
        <authorList>
            <person name="Dastgheib S.M.M."/>
            <person name="Shavandi M."/>
            <person name="Tirandaz H."/>
        </authorList>
    </citation>
    <scope>NUCLEOTIDE SEQUENCE [LARGE SCALE GENOMIC DNA]</scope>
    <source>
        <strain evidence="6 7">RIPI110</strain>
    </source>
</reference>
<dbReference type="OrthoDB" id="9769319at2"/>
<comment type="similarity">
    <text evidence="5">Belongs to the bacterial solute-binding protein PotD/PotF family.</text>
</comment>
<sequence>MRSTPKLASAVATAGLALAAFVWPAAAQKERILNVYNWSDYIDPAVLQDFTKETGIKVRYDTFDSNDTLEVKLLTGRSGYDIVVPTAYFLERQIKAGLFQKLDKSKLPNLQNVWPAIAERLATYDPNNNFAVNYMWGTTGIGYNVKKAKEILGGGVPDSWDIVFKPENLAKFKDCGVMMLDSADDIMPAALQYLGLNPNSTSQADLEKAADLLSKVRPSVRKFHSSEYLTALATGEICLVVGWSGDIKQSQKRAAEAKGGVEVGYAIPKGGAQMWFDNFAIPKDAKNVTEAHAFIDYMMRPDIAAKNSNFVAYPNGNLASQTLIDPVVFKDTTIYPDDATMKSLYTVTARDAKTQRIMNRLWTRVKTGK</sequence>
<dbReference type="InterPro" id="IPR006059">
    <property type="entry name" value="SBP"/>
</dbReference>
<dbReference type="GO" id="GO:0019808">
    <property type="term" value="F:polyamine binding"/>
    <property type="evidence" value="ECO:0007669"/>
    <property type="project" value="InterPro"/>
</dbReference>
<dbReference type="Gene3D" id="3.40.190.10">
    <property type="entry name" value="Periplasmic binding protein-like II"/>
    <property type="match status" value="2"/>
</dbReference>
<evidence type="ECO:0000256" key="4">
    <source>
        <dbReference type="ARBA" id="ARBA00022764"/>
    </source>
</evidence>
<dbReference type="RefSeq" id="WP_086089538.1">
    <property type="nucleotide sequence ID" value="NZ_CP021112.1"/>
</dbReference>
<keyword evidence="4 5" id="KW-0574">Periplasm</keyword>
<dbReference type="Pfam" id="PF13416">
    <property type="entry name" value="SBP_bac_8"/>
    <property type="match status" value="1"/>
</dbReference>
<dbReference type="KEGG" id="psin:CAK95_20115"/>
<dbReference type="CDD" id="cd13659">
    <property type="entry name" value="PBP2_PotF"/>
    <property type="match status" value="1"/>
</dbReference>
<gene>
    <name evidence="6" type="ORF">CAK95_20115</name>
</gene>
<keyword evidence="2 5" id="KW-0813">Transport</keyword>
<dbReference type="SUPFAM" id="SSF53850">
    <property type="entry name" value="Periplasmic binding protein-like II"/>
    <property type="match status" value="1"/>
</dbReference>
<dbReference type="PIRSF" id="PIRSF019574">
    <property type="entry name" value="Periplasmic_polyamine_BP"/>
    <property type="match status" value="1"/>
</dbReference>
<organism evidence="6 7">
    <name type="scientific">Pseudorhodoplanes sinuspersici</name>
    <dbReference type="NCBI Taxonomy" id="1235591"/>
    <lineage>
        <taxon>Bacteria</taxon>
        <taxon>Pseudomonadati</taxon>
        <taxon>Pseudomonadota</taxon>
        <taxon>Alphaproteobacteria</taxon>
        <taxon>Hyphomicrobiales</taxon>
        <taxon>Pseudorhodoplanes</taxon>
    </lineage>
</organism>
<dbReference type="PANTHER" id="PTHR30222">
    <property type="entry name" value="SPERMIDINE/PUTRESCINE-BINDING PERIPLASMIC PROTEIN"/>
    <property type="match status" value="1"/>
</dbReference>
<proteinExistence type="inferred from homology"/>
<accession>A0A1W6ZWK6</accession>
<keyword evidence="3" id="KW-0732">Signal</keyword>
<keyword evidence="7" id="KW-1185">Reference proteome</keyword>
<protein>
    <recommendedName>
        <fullName evidence="5">Putrescine-binding periplasmic protein</fullName>
    </recommendedName>
</protein>
<dbReference type="STRING" id="1235591.CAK95_20115"/>
<dbReference type="EMBL" id="CP021112">
    <property type="protein sequence ID" value="ARQ01145.1"/>
    <property type="molecule type" value="Genomic_DNA"/>
</dbReference>
<evidence type="ECO:0000313" key="7">
    <source>
        <dbReference type="Proteomes" id="UP000194137"/>
    </source>
</evidence>
<evidence type="ECO:0000256" key="5">
    <source>
        <dbReference type="PIRNR" id="PIRNR019574"/>
    </source>
</evidence>